<dbReference type="Proteomes" id="UP000265768">
    <property type="component" value="Unassembled WGS sequence"/>
</dbReference>
<keyword evidence="5" id="KW-1185">Reference proteome</keyword>
<dbReference type="InterPro" id="IPR004821">
    <property type="entry name" value="Cyt_trans-like"/>
</dbReference>
<dbReference type="GO" id="GO:0016779">
    <property type="term" value="F:nucleotidyltransferase activity"/>
    <property type="evidence" value="ECO:0007669"/>
    <property type="project" value="UniProtKB-KW"/>
</dbReference>
<dbReference type="PANTHER" id="PTHR43793">
    <property type="entry name" value="FAD SYNTHASE"/>
    <property type="match status" value="1"/>
</dbReference>
<evidence type="ECO:0000256" key="2">
    <source>
        <dbReference type="ARBA" id="ARBA00022695"/>
    </source>
</evidence>
<evidence type="ECO:0000313" key="5">
    <source>
        <dbReference type="Proteomes" id="UP000265768"/>
    </source>
</evidence>
<sequence length="194" mass="21283">MGDPSRRRDSACSIIGDRRGEGGRHDGLVRRTYGVSGGTVEDLSIEWYGRRPRVSGPAVVTGAFDLLHVGHVRFLTQVRERGRPLLVGVEDDARVRSWKGPTRPINPAEERAEVLAALRAVDGVFIISGPVSSETWEHYVELLRPLRPAALAYTEGDPYAAEKRRGAEALGAESWQLTLTQGRSTTAFLEALSH</sequence>
<evidence type="ECO:0000259" key="3">
    <source>
        <dbReference type="Pfam" id="PF01467"/>
    </source>
</evidence>
<reference evidence="4 5" key="1">
    <citation type="submission" date="2018-09" db="EMBL/GenBank/DDBJ databases">
        <title>YIM 75507 draft genome.</title>
        <authorList>
            <person name="Tang S."/>
            <person name="Feng Y."/>
        </authorList>
    </citation>
    <scope>NUCLEOTIDE SEQUENCE [LARGE SCALE GENOMIC DNA]</scope>
    <source>
        <strain evidence="4 5">YIM 75507</strain>
    </source>
</reference>
<dbReference type="OrthoDB" id="9802794at2"/>
<dbReference type="Pfam" id="PF01467">
    <property type="entry name" value="CTP_transf_like"/>
    <property type="match status" value="1"/>
</dbReference>
<comment type="caution">
    <text evidence="4">The sequence shown here is derived from an EMBL/GenBank/DDBJ whole genome shotgun (WGS) entry which is preliminary data.</text>
</comment>
<evidence type="ECO:0000313" key="4">
    <source>
        <dbReference type="EMBL" id="RJL32871.1"/>
    </source>
</evidence>
<organism evidence="4 5">
    <name type="scientific">Bailinhaonella thermotolerans</name>
    <dbReference type="NCBI Taxonomy" id="1070861"/>
    <lineage>
        <taxon>Bacteria</taxon>
        <taxon>Bacillati</taxon>
        <taxon>Actinomycetota</taxon>
        <taxon>Actinomycetes</taxon>
        <taxon>Streptosporangiales</taxon>
        <taxon>Streptosporangiaceae</taxon>
        <taxon>Bailinhaonella</taxon>
    </lineage>
</organism>
<keyword evidence="1 4" id="KW-0808">Transferase</keyword>
<dbReference type="SUPFAM" id="SSF52374">
    <property type="entry name" value="Nucleotidylyl transferase"/>
    <property type="match status" value="1"/>
</dbReference>
<dbReference type="InterPro" id="IPR014729">
    <property type="entry name" value="Rossmann-like_a/b/a_fold"/>
</dbReference>
<proteinExistence type="predicted"/>
<name>A0A3A4AVX2_9ACTN</name>
<dbReference type="Gene3D" id="3.40.50.620">
    <property type="entry name" value="HUPs"/>
    <property type="match status" value="1"/>
</dbReference>
<dbReference type="PANTHER" id="PTHR43793:SF2">
    <property type="entry name" value="BIFUNCTIONAL PROTEIN HLDE"/>
    <property type="match status" value="1"/>
</dbReference>
<dbReference type="InterPro" id="IPR050385">
    <property type="entry name" value="Archaeal_FAD_synthase"/>
</dbReference>
<feature type="domain" description="Cytidyltransferase-like" evidence="3">
    <location>
        <begin position="60"/>
        <end position="129"/>
    </location>
</feature>
<gene>
    <name evidence="4" type="ORF">D5H75_14020</name>
</gene>
<accession>A0A3A4AVX2</accession>
<dbReference type="AlphaFoldDB" id="A0A3A4AVX2"/>
<keyword evidence="2" id="KW-0548">Nucleotidyltransferase</keyword>
<evidence type="ECO:0000256" key="1">
    <source>
        <dbReference type="ARBA" id="ARBA00022679"/>
    </source>
</evidence>
<protein>
    <submittedName>
        <fullName evidence="4">Cytidyltransferase</fullName>
    </submittedName>
</protein>
<dbReference type="EMBL" id="QZEY01000004">
    <property type="protein sequence ID" value="RJL32871.1"/>
    <property type="molecule type" value="Genomic_DNA"/>
</dbReference>
<dbReference type="NCBIfam" id="TIGR00125">
    <property type="entry name" value="cyt_tran_rel"/>
    <property type="match status" value="1"/>
</dbReference>